<dbReference type="EMBL" id="JANBQB010000588">
    <property type="protein sequence ID" value="KAJ1974937.1"/>
    <property type="molecule type" value="Genomic_DNA"/>
</dbReference>
<dbReference type="Pfam" id="PF07766">
    <property type="entry name" value="LETM1_RBD"/>
    <property type="match status" value="1"/>
</dbReference>
<protein>
    <recommendedName>
        <fullName evidence="9">Letm1 RBD domain-containing protein</fullName>
    </recommendedName>
</protein>
<reference evidence="10" key="1">
    <citation type="submission" date="2022-07" db="EMBL/GenBank/DDBJ databases">
        <title>Phylogenomic reconstructions and comparative analyses of Kickxellomycotina fungi.</title>
        <authorList>
            <person name="Reynolds N.K."/>
            <person name="Stajich J.E."/>
            <person name="Barry K."/>
            <person name="Grigoriev I.V."/>
            <person name="Crous P."/>
            <person name="Smith M.E."/>
        </authorList>
    </citation>
    <scope>NUCLEOTIDE SEQUENCE</scope>
    <source>
        <strain evidence="10">RSA 567</strain>
    </source>
</reference>
<name>A0A9W8E750_9FUNG</name>
<dbReference type="InterPro" id="IPR044202">
    <property type="entry name" value="LETM1/MDM38-like"/>
</dbReference>
<dbReference type="PANTHER" id="PTHR14009">
    <property type="entry name" value="LEUCINE ZIPPER-EF-HAND CONTAINING TRANSMEMBRANE PROTEIN"/>
    <property type="match status" value="1"/>
</dbReference>
<evidence type="ECO:0000256" key="2">
    <source>
        <dbReference type="ARBA" id="ARBA00022692"/>
    </source>
</evidence>
<keyword evidence="4 8" id="KW-1133">Transmembrane helix</keyword>
<comment type="subcellular location">
    <subcellularLocation>
        <location evidence="1">Mitochondrion inner membrane</location>
        <topology evidence="1">Single-pass membrane protein</topology>
    </subcellularLocation>
</comment>
<dbReference type="OrthoDB" id="73691at2759"/>
<evidence type="ECO:0000256" key="3">
    <source>
        <dbReference type="ARBA" id="ARBA00022792"/>
    </source>
</evidence>
<dbReference type="GO" id="GO:0005743">
    <property type="term" value="C:mitochondrial inner membrane"/>
    <property type="evidence" value="ECO:0007669"/>
    <property type="project" value="UniProtKB-SubCell"/>
</dbReference>
<evidence type="ECO:0000256" key="5">
    <source>
        <dbReference type="ARBA" id="ARBA00023128"/>
    </source>
</evidence>
<dbReference type="PANTHER" id="PTHR14009:SF6">
    <property type="entry name" value="LETM1 RBD DOMAIN-CONTAINING PROTEIN"/>
    <property type="match status" value="1"/>
</dbReference>
<dbReference type="GO" id="GO:0030003">
    <property type="term" value="P:intracellular monoatomic cation homeostasis"/>
    <property type="evidence" value="ECO:0007669"/>
    <property type="project" value="TreeGrafter"/>
</dbReference>
<keyword evidence="3" id="KW-0999">Mitochondrion inner membrane</keyword>
<feature type="domain" description="Letm1 RBD" evidence="9">
    <location>
        <begin position="139"/>
        <end position="299"/>
    </location>
</feature>
<evidence type="ECO:0000256" key="7">
    <source>
        <dbReference type="PROSITE-ProRule" id="PRU01094"/>
    </source>
</evidence>
<evidence type="ECO:0000256" key="6">
    <source>
        <dbReference type="ARBA" id="ARBA00023136"/>
    </source>
</evidence>
<dbReference type="PROSITE" id="PS51758">
    <property type="entry name" value="LETM1_RBD"/>
    <property type="match status" value="1"/>
</dbReference>
<evidence type="ECO:0000313" key="10">
    <source>
        <dbReference type="EMBL" id="KAJ1974937.1"/>
    </source>
</evidence>
<accession>A0A9W8E750</accession>
<evidence type="ECO:0000313" key="11">
    <source>
        <dbReference type="Proteomes" id="UP001151582"/>
    </source>
</evidence>
<evidence type="ECO:0000256" key="4">
    <source>
        <dbReference type="ARBA" id="ARBA00022989"/>
    </source>
</evidence>
<dbReference type="GO" id="GO:0043022">
    <property type="term" value="F:ribosome binding"/>
    <property type="evidence" value="ECO:0007669"/>
    <property type="project" value="InterPro"/>
</dbReference>
<dbReference type="AlphaFoldDB" id="A0A9W8E750"/>
<comment type="caution">
    <text evidence="10">The sequence shown here is derived from an EMBL/GenBank/DDBJ whole genome shotgun (WGS) entry which is preliminary data.</text>
</comment>
<evidence type="ECO:0000259" key="9">
    <source>
        <dbReference type="PROSITE" id="PS51758"/>
    </source>
</evidence>
<gene>
    <name evidence="10" type="ORF">H4R34_004529</name>
</gene>
<evidence type="ECO:0000256" key="1">
    <source>
        <dbReference type="ARBA" id="ARBA00004434"/>
    </source>
</evidence>
<dbReference type="Proteomes" id="UP001151582">
    <property type="component" value="Unassembled WGS sequence"/>
</dbReference>
<dbReference type="InterPro" id="IPR033122">
    <property type="entry name" value="LETM1-like_RBD"/>
</dbReference>
<evidence type="ECO:0000256" key="8">
    <source>
        <dbReference type="SAM" id="Phobius"/>
    </source>
</evidence>
<sequence>MYHTTRLIAQQKPSVTAAKSPGSKPANPVIAAISAQHHEPSLWAKTRKMASFYWNGVKQIFKNQSQARQLERQAQAGQVLTRSDYRFLRQSQQDFRKIIPFVFIALILPESIPFLIVFAPSLIPSTCVTANQRNAGREKIKRVRQDIHDTVVEAAARANGPTFDDFKTLKGIIQVADKYQWHLDIHGLGRPALVNFSRFIGLGALGTTNQLRQRLLSHLEFIQHEDKAILKDGLESLSLDEAKVACEDRGISTHDLTEDRLRALLSQTIRLNTIVDPRPLPPILNLTARIYLQNSLIKM</sequence>
<keyword evidence="11" id="KW-1185">Reference proteome</keyword>
<keyword evidence="2 8" id="KW-0812">Transmembrane</keyword>
<feature type="transmembrane region" description="Helical" evidence="8">
    <location>
        <begin position="98"/>
        <end position="123"/>
    </location>
</feature>
<keyword evidence="5 7" id="KW-0496">Mitochondrion</keyword>
<organism evidence="10 11">
    <name type="scientific">Dimargaris verticillata</name>
    <dbReference type="NCBI Taxonomy" id="2761393"/>
    <lineage>
        <taxon>Eukaryota</taxon>
        <taxon>Fungi</taxon>
        <taxon>Fungi incertae sedis</taxon>
        <taxon>Zoopagomycota</taxon>
        <taxon>Kickxellomycotina</taxon>
        <taxon>Dimargaritomycetes</taxon>
        <taxon>Dimargaritales</taxon>
        <taxon>Dimargaritaceae</taxon>
        <taxon>Dimargaris</taxon>
    </lineage>
</organism>
<keyword evidence="6 8" id="KW-0472">Membrane</keyword>
<proteinExistence type="predicted"/>